<evidence type="ECO:0000313" key="3">
    <source>
        <dbReference type="Proteomes" id="UP001346149"/>
    </source>
</evidence>
<dbReference type="GO" id="GO:0010345">
    <property type="term" value="P:suberin biosynthetic process"/>
    <property type="evidence" value="ECO:0007669"/>
    <property type="project" value="TreeGrafter"/>
</dbReference>
<feature type="domain" description="Fatty acyl-CoA reductase C-terminal" evidence="1">
    <location>
        <begin position="91"/>
        <end position="167"/>
    </location>
</feature>
<gene>
    <name evidence="2" type="ORF">SAY86_008908</name>
</gene>
<dbReference type="Pfam" id="PF03015">
    <property type="entry name" value="Sterile"/>
    <property type="match status" value="1"/>
</dbReference>
<evidence type="ECO:0000259" key="1">
    <source>
        <dbReference type="Pfam" id="PF03015"/>
    </source>
</evidence>
<dbReference type="EMBL" id="JAXQNO010000024">
    <property type="protein sequence ID" value="KAK4763140.1"/>
    <property type="molecule type" value="Genomic_DNA"/>
</dbReference>
<dbReference type="PANTHER" id="PTHR11011">
    <property type="entry name" value="MALE STERILITY PROTEIN 2-RELATED"/>
    <property type="match status" value="1"/>
</dbReference>
<evidence type="ECO:0000313" key="2">
    <source>
        <dbReference type="EMBL" id="KAK4763140.1"/>
    </source>
</evidence>
<dbReference type="PANTHER" id="PTHR11011:SF99">
    <property type="entry name" value="FATTY ACYL-COA REDUCTASE 3"/>
    <property type="match status" value="1"/>
</dbReference>
<comment type="caution">
    <text evidence="2">The sequence shown here is derived from an EMBL/GenBank/DDBJ whole genome shotgun (WGS) entry which is preliminary data.</text>
</comment>
<organism evidence="2 3">
    <name type="scientific">Trapa natans</name>
    <name type="common">Water chestnut</name>
    <dbReference type="NCBI Taxonomy" id="22666"/>
    <lineage>
        <taxon>Eukaryota</taxon>
        <taxon>Viridiplantae</taxon>
        <taxon>Streptophyta</taxon>
        <taxon>Embryophyta</taxon>
        <taxon>Tracheophyta</taxon>
        <taxon>Spermatophyta</taxon>
        <taxon>Magnoliopsida</taxon>
        <taxon>eudicotyledons</taxon>
        <taxon>Gunneridae</taxon>
        <taxon>Pentapetalae</taxon>
        <taxon>rosids</taxon>
        <taxon>malvids</taxon>
        <taxon>Myrtales</taxon>
        <taxon>Lythraceae</taxon>
        <taxon>Trapa</taxon>
    </lineage>
</organism>
<accession>A0AAN7K9G4</accession>
<name>A0AAN7K9G4_TRANT</name>
<dbReference type="GO" id="GO:0080019">
    <property type="term" value="F:alcohol-forming very long-chain fatty acyl-CoA reductase activity"/>
    <property type="evidence" value="ECO:0007669"/>
    <property type="project" value="InterPro"/>
</dbReference>
<dbReference type="InterPro" id="IPR026055">
    <property type="entry name" value="FAR"/>
</dbReference>
<keyword evidence="3" id="KW-1185">Reference proteome</keyword>
<sequence>MMVNSIIAAMVANAGRSGQPLKEKIYQVGSSLRNPNHYFSWNPWINKEGKAVDPQQHGQFSKTHGLKYMLLLKGLEVRNAALCNLFHSTCVDMNRKIGLVMHLIEIYRPYLFFEGFDDMNTERLRNNVRENGSTSDANIFYFDSKWINWDYYLREIHLVGLVTYVFKSDILPWTINLGHLGLTHVSPELSSLRAIFTRESIVSVSRGMLLDDDDIHYSYKSIFSIVIRTLFKSYVASMGIRDRRSTSTSGDGVQEV</sequence>
<dbReference type="CDD" id="cd09071">
    <property type="entry name" value="FAR_C"/>
    <property type="match status" value="1"/>
</dbReference>
<protein>
    <recommendedName>
        <fullName evidence="1">Fatty acyl-CoA reductase C-terminal domain-containing protein</fullName>
    </recommendedName>
</protein>
<dbReference type="InterPro" id="IPR033640">
    <property type="entry name" value="FAR_C"/>
</dbReference>
<dbReference type="AlphaFoldDB" id="A0AAN7K9G4"/>
<dbReference type="GO" id="GO:0035336">
    <property type="term" value="P:long-chain fatty-acyl-CoA metabolic process"/>
    <property type="evidence" value="ECO:0007669"/>
    <property type="project" value="TreeGrafter"/>
</dbReference>
<reference evidence="2 3" key="1">
    <citation type="journal article" date="2023" name="Hortic Res">
        <title>Pangenome of water caltrop reveals structural variations and asymmetric subgenome divergence after allopolyploidization.</title>
        <authorList>
            <person name="Zhang X."/>
            <person name="Chen Y."/>
            <person name="Wang L."/>
            <person name="Yuan Y."/>
            <person name="Fang M."/>
            <person name="Shi L."/>
            <person name="Lu R."/>
            <person name="Comes H.P."/>
            <person name="Ma Y."/>
            <person name="Chen Y."/>
            <person name="Huang G."/>
            <person name="Zhou Y."/>
            <person name="Zheng Z."/>
            <person name="Qiu Y."/>
        </authorList>
    </citation>
    <scope>NUCLEOTIDE SEQUENCE [LARGE SCALE GENOMIC DNA]</scope>
    <source>
        <strain evidence="2">F231</strain>
    </source>
</reference>
<dbReference type="Proteomes" id="UP001346149">
    <property type="component" value="Unassembled WGS sequence"/>
</dbReference>
<proteinExistence type="predicted"/>